<dbReference type="GO" id="GO:0004176">
    <property type="term" value="F:ATP-dependent peptidase activity"/>
    <property type="evidence" value="ECO:0007669"/>
    <property type="project" value="InterPro"/>
</dbReference>
<gene>
    <name evidence="2" type="ORF">HB904_18375</name>
</gene>
<proteinExistence type="predicted"/>
<dbReference type="GO" id="GO:0006508">
    <property type="term" value="P:proteolysis"/>
    <property type="evidence" value="ECO:0007669"/>
    <property type="project" value="InterPro"/>
</dbReference>
<dbReference type="Proteomes" id="UP000574104">
    <property type="component" value="Unassembled WGS sequence"/>
</dbReference>
<dbReference type="InterPro" id="IPR037219">
    <property type="entry name" value="Peptidase_M41-like"/>
</dbReference>
<protein>
    <submittedName>
        <fullName evidence="2">Cell division protein FtsH</fullName>
    </submittedName>
</protein>
<dbReference type="SUPFAM" id="SSF140990">
    <property type="entry name" value="FtsH protease domain-like"/>
    <property type="match status" value="1"/>
</dbReference>
<dbReference type="EMBL" id="JAARSH010000039">
    <property type="protein sequence ID" value="MBC1618135.1"/>
    <property type="molecule type" value="Genomic_DNA"/>
</dbReference>
<dbReference type="Gene3D" id="1.20.58.760">
    <property type="entry name" value="Peptidase M41"/>
    <property type="match status" value="1"/>
</dbReference>
<comment type="caution">
    <text evidence="2">The sequence shown here is derived from an EMBL/GenBank/DDBJ whole genome shotgun (WGS) entry which is preliminary data.</text>
</comment>
<feature type="non-terminal residue" evidence="2">
    <location>
        <position position="1"/>
    </location>
</feature>
<reference evidence="2 3" key="1">
    <citation type="submission" date="2020-03" db="EMBL/GenBank/DDBJ databases">
        <title>Soil Listeria distribution.</title>
        <authorList>
            <person name="Liao J."/>
            <person name="Wiedmann M."/>
        </authorList>
    </citation>
    <scope>NUCLEOTIDE SEQUENCE [LARGE SCALE GENOMIC DNA]</scope>
    <source>
        <strain evidence="2 3">FSL L7-1299</strain>
    </source>
</reference>
<dbReference type="GO" id="GO:0004222">
    <property type="term" value="F:metalloendopeptidase activity"/>
    <property type="evidence" value="ECO:0007669"/>
    <property type="project" value="InterPro"/>
</dbReference>
<evidence type="ECO:0000256" key="1">
    <source>
        <dbReference type="SAM" id="MobiDB-lite"/>
    </source>
</evidence>
<keyword evidence="2" id="KW-0131">Cell cycle</keyword>
<feature type="region of interest" description="Disordered" evidence="1">
    <location>
        <begin position="52"/>
        <end position="110"/>
    </location>
</feature>
<name>A0A842APW9_9LIST</name>
<sequence length="110" mass="12762">CYDRAKTIITEHQEQHKLIAETLLKVETLDARQIRSLFDDGVMPPDIDTIDVEAEYPSEKEEEVVGKSFEEEKEDLKEEEQIKETQNEPKEVTSEDAPDIEQTPNDKKDE</sequence>
<feature type="compositionally biased region" description="Basic and acidic residues" evidence="1">
    <location>
        <begin position="57"/>
        <end position="93"/>
    </location>
</feature>
<keyword evidence="2" id="KW-0132">Cell division</keyword>
<dbReference type="GO" id="GO:0005524">
    <property type="term" value="F:ATP binding"/>
    <property type="evidence" value="ECO:0007669"/>
    <property type="project" value="InterPro"/>
</dbReference>
<evidence type="ECO:0000313" key="3">
    <source>
        <dbReference type="Proteomes" id="UP000574104"/>
    </source>
</evidence>
<accession>A0A842APW9</accession>
<dbReference type="AlphaFoldDB" id="A0A842APW9"/>
<organism evidence="2 3">
    <name type="scientific">Listeria booriae</name>
    <dbReference type="NCBI Taxonomy" id="1552123"/>
    <lineage>
        <taxon>Bacteria</taxon>
        <taxon>Bacillati</taxon>
        <taxon>Bacillota</taxon>
        <taxon>Bacilli</taxon>
        <taxon>Bacillales</taxon>
        <taxon>Listeriaceae</taxon>
        <taxon>Listeria</taxon>
    </lineage>
</organism>
<evidence type="ECO:0000313" key="2">
    <source>
        <dbReference type="EMBL" id="MBC1618135.1"/>
    </source>
</evidence>
<dbReference type="GO" id="GO:0051301">
    <property type="term" value="P:cell division"/>
    <property type="evidence" value="ECO:0007669"/>
    <property type="project" value="UniProtKB-KW"/>
</dbReference>